<dbReference type="InterPro" id="IPR019734">
    <property type="entry name" value="TPR_rpt"/>
</dbReference>
<keyword evidence="5" id="KW-1185">Reference proteome</keyword>
<organism evidence="4 5">
    <name type="scientific">Treponema brennaborense (strain DSM 12168 / CIP 105900 / DD5/3)</name>
    <dbReference type="NCBI Taxonomy" id="906968"/>
    <lineage>
        <taxon>Bacteria</taxon>
        <taxon>Pseudomonadati</taxon>
        <taxon>Spirochaetota</taxon>
        <taxon>Spirochaetia</taxon>
        <taxon>Spirochaetales</taxon>
        <taxon>Treponemataceae</taxon>
        <taxon>Treponema</taxon>
    </lineage>
</organism>
<dbReference type="STRING" id="906968.Trebr_1740"/>
<dbReference type="KEGG" id="tbe:Trebr_1740"/>
<keyword evidence="3" id="KW-0802">TPR repeat</keyword>
<dbReference type="Pfam" id="PF03687">
    <property type="entry name" value="UPF0164"/>
    <property type="match status" value="1"/>
</dbReference>
<reference evidence="5" key="1">
    <citation type="submission" date="2011-04" db="EMBL/GenBank/DDBJ databases">
        <title>The complete genome of Treponema brennaborense DSM 12168.</title>
        <authorList>
            <person name="Lucas S."/>
            <person name="Han J."/>
            <person name="Lapidus A."/>
            <person name="Bruce D."/>
            <person name="Goodwin L."/>
            <person name="Pitluck S."/>
            <person name="Peters L."/>
            <person name="Kyrpides N."/>
            <person name="Mavromatis K."/>
            <person name="Ivanova N."/>
            <person name="Mikhailova N."/>
            <person name="Pagani I."/>
            <person name="Teshima H."/>
            <person name="Detter J.C."/>
            <person name="Tapia R."/>
            <person name="Han C."/>
            <person name="Land M."/>
            <person name="Hauser L."/>
            <person name="Markowitz V."/>
            <person name="Cheng J.-F."/>
            <person name="Hugenholtz P."/>
            <person name="Woyke T."/>
            <person name="Wu D."/>
            <person name="Gronow S."/>
            <person name="Wellnitz S."/>
            <person name="Brambilla E."/>
            <person name="Klenk H.-P."/>
            <person name="Eisen J.A."/>
        </authorList>
    </citation>
    <scope>NUCLEOTIDE SEQUENCE [LARGE SCALE GENOMIC DNA]</scope>
    <source>
        <strain evidence="5">DSM 12168 / CIP 105900 / DD5/3</strain>
    </source>
</reference>
<evidence type="ECO:0000256" key="1">
    <source>
        <dbReference type="ARBA" id="ARBA00005846"/>
    </source>
</evidence>
<name>F4LQF3_TREBD</name>
<dbReference type="InterPro" id="IPR011990">
    <property type="entry name" value="TPR-like_helical_dom_sf"/>
</dbReference>
<accession>F4LQF3</accession>
<dbReference type="PROSITE" id="PS50005">
    <property type="entry name" value="TPR"/>
    <property type="match status" value="1"/>
</dbReference>
<evidence type="ECO:0000313" key="4">
    <source>
        <dbReference type="EMBL" id="AEE17162.1"/>
    </source>
</evidence>
<dbReference type="HOGENOM" id="CLU_665499_0_0_12"/>
<evidence type="ECO:0000256" key="2">
    <source>
        <dbReference type="ARBA" id="ARBA00022729"/>
    </source>
</evidence>
<sequence length="426" mass="46093">MFLFVLLHVCGSVLPALEYTNIQAALADAFGSLVDPNEGLTGFRSLNVPSGGRAESLGTAFTGIADDIGFFEYNPAASSVLENTEVAVFHNAWIADSALETISWTTRKNNFGGGASLRCFYLPFTEYNIFGERVAGGYYSETALTLNMSYNFLAGYYFKGLSLGYNLKTAFRSMPDYADNDTNEIIAGSGLAQSAVAVMADAGLLLRFNAAKRYASREPNLKIGLTVSNLGAAFTGFGSDGGVTLDDPLPTRIALGVSYRIIRPVLVSLEFRQPVNLQNVSESGSWSAAAGTEIRITDFFAFQAGFLLQGGNPRFSIGSEFAVSSCILNVNYTLDLTSSLNPLNRISLSAKMKLGDGGRAEKQARIDEFYNEGLRSYAQGELEEAIAAWRECLALDPRFDPAKNAISAAQESLRLILRIREIQTLD</sequence>
<dbReference type="Gene3D" id="2.40.160.60">
    <property type="entry name" value="Outer membrane protein transport protein (OMPP1/FadL/TodX)"/>
    <property type="match status" value="1"/>
</dbReference>
<proteinExistence type="inferred from homology"/>
<comment type="similarity">
    <text evidence="1">Belongs to the UPF0164 family.</text>
</comment>
<dbReference type="Proteomes" id="UP000006546">
    <property type="component" value="Chromosome"/>
</dbReference>
<dbReference type="InterPro" id="IPR005362">
    <property type="entry name" value="UPF0164"/>
</dbReference>
<dbReference type="Gene3D" id="1.25.40.10">
    <property type="entry name" value="Tetratricopeptide repeat domain"/>
    <property type="match status" value="1"/>
</dbReference>
<evidence type="ECO:0000256" key="3">
    <source>
        <dbReference type="PROSITE-ProRule" id="PRU00339"/>
    </source>
</evidence>
<dbReference type="AlphaFoldDB" id="F4LQF3"/>
<gene>
    <name evidence="4" type="ordered locus">Trebr_1740</name>
</gene>
<feature type="repeat" description="TPR" evidence="3">
    <location>
        <begin position="366"/>
        <end position="399"/>
    </location>
</feature>
<keyword evidence="2" id="KW-0732">Signal</keyword>
<protein>
    <submittedName>
        <fullName evidence="4">Uncharacterized protein</fullName>
    </submittedName>
</protein>
<dbReference type="eggNOG" id="ENOG5033RFB">
    <property type="taxonomic scope" value="Bacteria"/>
</dbReference>
<dbReference type="EMBL" id="CP002696">
    <property type="protein sequence ID" value="AEE17162.1"/>
    <property type="molecule type" value="Genomic_DNA"/>
</dbReference>
<evidence type="ECO:0000313" key="5">
    <source>
        <dbReference type="Proteomes" id="UP000006546"/>
    </source>
</evidence>